<dbReference type="EMBL" id="JBEDUW010000002">
    <property type="protein sequence ID" value="KAK9943322.1"/>
    <property type="molecule type" value="Genomic_DNA"/>
</dbReference>
<keyword evidence="2" id="KW-1185">Reference proteome</keyword>
<evidence type="ECO:0000313" key="2">
    <source>
        <dbReference type="Proteomes" id="UP001457282"/>
    </source>
</evidence>
<name>A0AAW1Y6H4_RUBAR</name>
<dbReference type="AlphaFoldDB" id="A0AAW1Y6H4"/>
<comment type="caution">
    <text evidence="1">The sequence shown here is derived from an EMBL/GenBank/DDBJ whole genome shotgun (WGS) entry which is preliminary data.</text>
</comment>
<proteinExistence type="predicted"/>
<protein>
    <submittedName>
        <fullName evidence="1">Uncharacterized protein</fullName>
    </submittedName>
</protein>
<evidence type="ECO:0000313" key="1">
    <source>
        <dbReference type="EMBL" id="KAK9943322.1"/>
    </source>
</evidence>
<accession>A0AAW1Y6H4</accession>
<sequence length="82" mass="8755">MADVGLLLGGGDAQVWVPAAARDLIEHGDGVLRMVRPDVGLGIPAWAHGDCRGICIFVVMRHRLGDGHGHGWADLSFSSLIW</sequence>
<reference evidence="1 2" key="1">
    <citation type="journal article" date="2023" name="G3 (Bethesda)">
        <title>A chromosome-length genome assembly and annotation of blackberry (Rubus argutus, cv. 'Hillquist').</title>
        <authorList>
            <person name="Bruna T."/>
            <person name="Aryal R."/>
            <person name="Dudchenko O."/>
            <person name="Sargent D.J."/>
            <person name="Mead D."/>
            <person name="Buti M."/>
            <person name="Cavallini A."/>
            <person name="Hytonen T."/>
            <person name="Andres J."/>
            <person name="Pham M."/>
            <person name="Weisz D."/>
            <person name="Mascagni F."/>
            <person name="Usai G."/>
            <person name="Natali L."/>
            <person name="Bassil N."/>
            <person name="Fernandez G.E."/>
            <person name="Lomsadze A."/>
            <person name="Armour M."/>
            <person name="Olukolu B."/>
            <person name="Poorten T."/>
            <person name="Britton C."/>
            <person name="Davik J."/>
            <person name="Ashrafi H."/>
            <person name="Aiden E.L."/>
            <person name="Borodovsky M."/>
            <person name="Worthington M."/>
        </authorList>
    </citation>
    <scope>NUCLEOTIDE SEQUENCE [LARGE SCALE GENOMIC DNA]</scope>
    <source>
        <strain evidence="1">PI 553951</strain>
    </source>
</reference>
<gene>
    <name evidence="1" type="ORF">M0R45_008934</name>
</gene>
<organism evidence="1 2">
    <name type="scientific">Rubus argutus</name>
    <name type="common">Southern blackberry</name>
    <dbReference type="NCBI Taxonomy" id="59490"/>
    <lineage>
        <taxon>Eukaryota</taxon>
        <taxon>Viridiplantae</taxon>
        <taxon>Streptophyta</taxon>
        <taxon>Embryophyta</taxon>
        <taxon>Tracheophyta</taxon>
        <taxon>Spermatophyta</taxon>
        <taxon>Magnoliopsida</taxon>
        <taxon>eudicotyledons</taxon>
        <taxon>Gunneridae</taxon>
        <taxon>Pentapetalae</taxon>
        <taxon>rosids</taxon>
        <taxon>fabids</taxon>
        <taxon>Rosales</taxon>
        <taxon>Rosaceae</taxon>
        <taxon>Rosoideae</taxon>
        <taxon>Rosoideae incertae sedis</taxon>
        <taxon>Rubus</taxon>
    </lineage>
</organism>
<dbReference type="Proteomes" id="UP001457282">
    <property type="component" value="Unassembled WGS sequence"/>
</dbReference>